<comment type="caution">
    <text evidence="1">The sequence shown here is derived from an EMBL/GenBank/DDBJ whole genome shotgun (WGS) entry which is preliminary data.</text>
</comment>
<dbReference type="EMBL" id="JACBKZ010000010">
    <property type="protein sequence ID" value="KAF5940495.1"/>
    <property type="molecule type" value="Genomic_DNA"/>
</dbReference>
<dbReference type="InterPro" id="IPR027040">
    <property type="entry name" value="PSMD4"/>
</dbReference>
<evidence type="ECO:0000313" key="2">
    <source>
        <dbReference type="Proteomes" id="UP000593564"/>
    </source>
</evidence>
<reference evidence="2" key="1">
    <citation type="journal article" date="2020" name="Nat. Commun.">
        <title>Genome assembly of wild tea tree DASZ reveals pedigree and selection history of tea varieties.</title>
        <authorList>
            <person name="Zhang W."/>
            <person name="Zhang Y."/>
            <person name="Qiu H."/>
            <person name="Guo Y."/>
            <person name="Wan H."/>
            <person name="Zhang X."/>
            <person name="Scossa F."/>
            <person name="Alseekh S."/>
            <person name="Zhang Q."/>
            <person name="Wang P."/>
            <person name="Xu L."/>
            <person name="Schmidt M.H."/>
            <person name="Jia X."/>
            <person name="Li D."/>
            <person name="Zhu A."/>
            <person name="Guo F."/>
            <person name="Chen W."/>
            <person name="Ni D."/>
            <person name="Usadel B."/>
            <person name="Fernie A.R."/>
            <person name="Wen W."/>
        </authorList>
    </citation>
    <scope>NUCLEOTIDE SEQUENCE [LARGE SCALE GENOMIC DNA]</scope>
    <source>
        <strain evidence="2">cv. G240</strain>
    </source>
</reference>
<dbReference type="GO" id="GO:0005634">
    <property type="term" value="C:nucleus"/>
    <property type="evidence" value="ECO:0007669"/>
    <property type="project" value="TreeGrafter"/>
</dbReference>
<reference evidence="1 2" key="2">
    <citation type="submission" date="2020-07" db="EMBL/GenBank/DDBJ databases">
        <title>Genome assembly of wild tea tree DASZ reveals pedigree and selection history of tea varieties.</title>
        <authorList>
            <person name="Zhang W."/>
        </authorList>
    </citation>
    <scope>NUCLEOTIDE SEQUENCE [LARGE SCALE GENOMIC DNA]</scope>
    <source>
        <strain evidence="2">cv. G240</strain>
        <tissue evidence="1">Leaf</tissue>
    </source>
</reference>
<sequence>MIGRKLKKNSVALDIVNFGEEDKGKAEKLEALLVAVNNNDSSHIVHVPTGPNALSNVLIRLLVTLSSMFALH</sequence>
<gene>
    <name evidence="1" type="ORF">HYC85_021662</name>
</gene>
<accession>A0A7J7GJU0</accession>
<dbReference type="PANTHER" id="PTHR10223:SF0">
    <property type="entry name" value="26S PROTEASOME NON-ATPASE REGULATORY SUBUNIT 4"/>
    <property type="match status" value="1"/>
</dbReference>
<dbReference type="GO" id="GO:0008540">
    <property type="term" value="C:proteasome regulatory particle, base subcomplex"/>
    <property type="evidence" value="ECO:0007669"/>
    <property type="project" value="TreeGrafter"/>
</dbReference>
<evidence type="ECO:0000313" key="1">
    <source>
        <dbReference type="EMBL" id="KAF5940495.1"/>
    </source>
</evidence>
<dbReference type="InterPro" id="IPR036465">
    <property type="entry name" value="vWFA_dom_sf"/>
</dbReference>
<dbReference type="GO" id="GO:0043161">
    <property type="term" value="P:proteasome-mediated ubiquitin-dependent protein catabolic process"/>
    <property type="evidence" value="ECO:0007669"/>
    <property type="project" value="TreeGrafter"/>
</dbReference>
<proteinExistence type="predicted"/>
<dbReference type="Proteomes" id="UP000593564">
    <property type="component" value="Unassembled WGS sequence"/>
</dbReference>
<keyword evidence="2" id="KW-1185">Reference proteome</keyword>
<protein>
    <submittedName>
        <fullName evidence="1">Uncharacterized protein</fullName>
    </submittedName>
</protein>
<organism evidence="1 2">
    <name type="scientific">Camellia sinensis</name>
    <name type="common">Tea plant</name>
    <name type="synonym">Thea sinensis</name>
    <dbReference type="NCBI Taxonomy" id="4442"/>
    <lineage>
        <taxon>Eukaryota</taxon>
        <taxon>Viridiplantae</taxon>
        <taxon>Streptophyta</taxon>
        <taxon>Embryophyta</taxon>
        <taxon>Tracheophyta</taxon>
        <taxon>Spermatophyta</taxon>
        <taxon>Magnoliopsida</taxon>
        <taxon>eudicotyledons</taxon>
        <taxon>Gunneridae</taxon>
        <taxon>Pentapetalae</taxon>
        <taxon>asterids</taxon>
        <taxon>Ericales</taxon>
        <taxon>Theaceae</taxon>
        <taxon>Camellia</taxon>
    </lineage>
</organism>
<name>A0A7J7GJU0_CAMSI</name>
<dbReference type="AlphaFoldDB" id="A0A7J7GJU0"/>
<dbReference type="GO" id="GO:0031593">
    <property type="term" value="F:polyubiquitin modification-dependent protein binding"/>
    <property type="evidence" value="ECO:0007669"/>
    <property type="project" value="TreeGrafter"/>
</dbReference>
<dbReference type="Gene3D" id="3.40.50.410">
    <property type="entry name" value="von Willebrand factor, type A domain"/>
    <property type="match status" value="1"/>
</dbReference>
<dbReference type="GO" id="GO:0005829">
    <property type="term" value="C:cytosol"/>
    <property type="evidence" value="ECO:0007669"/>
    <property type="project" value="TreeGrafter"/>
</dbReference>
<dbReference type="PANTHER" id="PTHR10223">
    <property type="entry name" value="26S PROTEASOME NON-ATPASE REGULATORY SUBUNIT 4"/>
    <property type="match status" value="1"/>
</dbReference>